<gene>
    <name evidence="3" type="primary">MNR2_4</name>
    <name evidence="3" type="ORF">ATC70_010031</name>
</gene>
<feature type="domain" description="CBM21" evidence="2">
    <location>
        <begin position="195"/>
        <end position="311"/>
    </location>
</feature>
<feature type="region of interest" description="Disordered" evidence="1">
    <location>
        <begin position="112"/>
        <end position="139"/>
    </location>
</feature>
<dbReference type="InterPro" id="IPR038175">
    <property type="entry name" value="CBM21_dom_sf"/>
</dbReference>
<keyword evidence="4" id="KW-1185">Reference proteome</keyword>
<name>A0AAN7DNR1_9FUNG</name>
<accession>A0AAN7DNR1</accession>
<dbReference type="RefSeq" id="XP_064686455.1">
    <property type="nucleotide sequence ID" value="XM_064829253.1"/>
</dbReference>
<dbReference type="Proteomes" id="UP001304243">
    <property type="component" value="Unassembled WGS sequence"/>
</dbReference>
<sequence>MTDIILNAKSSTLRRVRLKPSLSNTSLLYSSSNCYLNSTPINNFVSPLSPPPCAFSSPSSLGTAKSADRVLKPSLRKLETIGSESIATAATIKSVHFNDPLTRVVHFYTPPPLDEYDKYDEEETEEDEEEEEQEEEESKLEDAFLELYMVNGLQDECDSLAIAQPPTTDSLGTNNRALGRDSLSLPNWPLTIHPARRFISQMVSLESLVWNHSLQVVQGRVLVHNLAFEKKVLVRCSLDDWKTWTDIDAYYKEPAFYGGLSDVSSNSALDRFMFDIHVPNKHAFSCDIAVRYQTLGQEFWDNNNGNNFTVQSMPLEPSLREKPLSFLKAIMQQEHGNNNNNNNKKGLSTIPTLNCMEYQNGIGSIYHQEKLKQSCRHGSRDDIVPQQPTAKTTAKTRYALDRFKFSKYGASKIPAVSIPVSKRSTMQHQQQTMGAQHVVVDLPEQQNGNIYDALACSSIMNNHDEAVDLKETLYA</sequence>
<evidence type="ECO:0000313" key="4">
    <source>
        <dbReference type="Proteomes" id="UP001304243"/>
    </source>
</evidence>
<protein>
    <submittedName>
        <fullName evidence="3">CorA metal ion transporter</fullName>
    </submittedName>
</protein>
<dbReference type="Pfam" id="PF03370">
    <property type="entry name" value="CBM_21"/>
    <property type="match status" value="1"/>
</dbReference>
<organism evidence="3 4">
    <name type="scientific">Mucor velutinosus</name>
    <dbReference type="NCBI Taxonomy" id="708070"/>
    <lineage>
        <taxon>Eukaryota</taxon>
        <taxon>Fungi</taxon>
        <taxon>Fungi incertae sedis</taxon>
        <taxon>Mucoromycota</taxon>
        <taxon>Mucoromycotina</taxon>
        <taxon>Mucoromycetes</taxon>
        <taxon>Mucorales</taxon>
        <taxon>Mucorineae</taxon>
        <taxon>Mucoraceae</taxon>
        <taxon>Mucor</taxon>
    </lineage>
</organism>
<dbReference type="GeneID" id="89953717"/>
<feature type="compositionally biased region" description="Acidic residues" evidence="1">
    <location>
        <begin position="117"/>
        <end position="139"/>
    </location>
</feature>
<dbReference type="PROSITE" id="PS51159">
    <property type="entry name" value="CBM21"/>
    <property type="match status" value="1"/>
</dbReference>
<dbReference type="Gene3D" id="2.60.40.2440">
    <property type="entry name" value="Carbohydrate binding type-21 domain"/>
    <property type="match status" value="1"/>
</dbReference>
<dbReference type="PANTHER" id="PTHR12307">
    <property type="entry name" value="PROTEIN PHOSPHATASE 1 REGULATORY SUBUNIT"/>
    <property type="match status" value="1"/>
</dbReference>
<evidence type="ECO:0000313" key="3">
    <source>
        <dbReference type="EMBL" id="KAK4519789.1"/>
    </source>
</evidence>
<dbReference type="GO" id="GO:0008157">
    <property type="term" value="F:protein phosphatase 1 binding"/>
    <property type="evidence" value="ECO:0007669"/>
    <property type="project" value="TreeGrafter"/>
</dbReference>
<dbReference type="GO" id="GO:0000164">
    <property type="term" value="C:protein phosphatase type 1 complex"/>
    <property type="evidence" value="ECO:0007669"/>
    <property type="project" value="TreeGrafter"/>
</dbReference>
<dbReference type="InterPro" id="IPR005036">
    <property type="entry name" value="CBM21_dom"/>
</dbReference>
<reference evidence="3 4" key="1">
    <citation type="submission" date="2022-11" db="EMBL/GenBank/DDBJ databases">
        <title>Mucor velutinosus strain NIH1002 WGS.</title>
        <authorList>
            <person name="Subramanian P."/>
            <person name="Mullikin J.C."/>
            <person name="Segre J.A."/>
            <person name="Zelazny A.M."/>
        </authorList>
    </citation>
    <scope>NUCLEOTIDE SEQUENCE [LARGE SCALE GENOMIC DNA]</scope>
    <source>
        <strain evidence="3 4">NIH1002</strain>
    </source>
</reference>
<proteinExistence type="predicted"/>
<dbReference type="AlphaFoldDB" id="A0AAN7DNR1"/>
<dbReference type="PANTHER" id="PTHR12307:SF36">
    <property type="entry name" value="GLYCOGEN-BINDING SUBUNIT 76A"/>
    <property type="match status" value="1"/>
</dbReference>
<evidence type="ECO:0000259" key="2">
    <source>
        <dbReference type="PROSITE" id="PS51159"/>
    </source>
</evidence>
<dbReference type="EMBL" id="JASEJX010000012">
    <property type="protein sequence ID" value="KAK4519789.1"/>
    <property type="molecule type" value="Genomic_DNA"/>
</dbReference>
<dbReference type="InterPro" id="IPR050782">
    <property type="entry name" value="PP1_regulatory_subunit_3"/>
</dbReference>
<evidence type="ECO:0000256" key="1">
    <source>
        <dbReference type="SAM" id="MobiDB-lite"/>
    </source>
</evidence>
<comment type="caution">
    <text evidence="3">The sequence shown here is derived from an EMBL/GenBank/DDBJ whole genome shotgun (WGS) entry which is preliminary data.</text>
</comment>